<feature type="domain" description="Glycoside hydrolase family 3 C-terminal" evidence="3">
    <location>
        <begin position="2"/>
        <end position="136"/>
    </location>
</feature>
<proteinExistence type="inferred from homology"/>
<dbReference type="AlphaFoldDB" id="A0A060C2G8"/>
<protein>
    <submittedName>
        <fullName evidence="4">Glyco_hydro_3_C</fullName>
    </submittedName>
</protein>
<dbReference type="PANTHER" id="PTHR42715:SF10">
    <property type="entry name" value="BETA-GLUCOSIDASE"/>
    <property type="match status" value="1"/>
</dbReference>
<organism evidence="4">
    <name type="scientific">uncultured Lactobacillus sp</name>
    <dbReference type="NCBI Taxonomy" id="153152"/>
    <lineage>
        <taxon>Bacteria</taxon>
        <taxon>Bacillati</taxon>
        <taxon>Bacillota</taxon>
        <taxon>Bacilli</taxon>
        <taxon>Lactobacillales</taxon>
        <taxon>Lactobacillaceae</taxon>
        <taxon>Lactobacillus</taxon>
        <taxon>environmental samples</taxon>
    </lineage>
</organism>
<evidence type="ECO:0000313" key="4">
    <source>
        <dbReference type="EMBL" id="AIA89384.1"/>
    </source>
</evidence>
<dbReference type="SUPFAM" id="SSF52279">
    <property type="entry name" value="Beta-D-glucan exohydrolase, C-terminal domain"/>
    <property type="match status" value="1"/>
</dbReference>
<dbReference type="Pfam" id="PF01915">
    <property type="entry name" value="Glyco_hydro_3_C"/>
    <property type="match status" value="1"/>
</dbReference>
<sequence length="155" mass="16688">EAAALAAARDADVVLFFGGLSDFEESEGFDRDRLTLSTAQSALLQALTATGVPVVLVLHAGSPVEIPALGQLAAVLHMHLPGMQGGEATAALLLGEATPSGRLAVSWPKRLTDVSDFADYDRTEVARYYESIYVGYRYYDAAGTELQFRRLRPEL</sequence>
<evidence type="ECO:0000259" key="3">
    <source>
        <dbReference type="Pfam" id="PF01915"/>
    </source>
</evidence>
<feature type="non-terminal residue" evidence="4">
    <location>
        <position position="155"/>
    </location>
</feature>
<dbReference type="Gene3D" id="3.40.50.1700">
    <property type="entry name" value="Glycoside hydrolase family 3 C-terminal domain"/>
    <property type="match status" value="1"/>
</dbReference>
<dbReference type="GO" id="GO:0004553">
    <property type="term" value="F:hydrolase activity, hydrolyzing O-glycosyl compounds"/>
    <property type="evidence" value="ECO:0007669"/>
    <property type="project" value="InterPro"/>
</dbReference>
<dbReference type="GO" id="GO:0005975">
    <property type="term" value="P:carbohydrate metabolic process"/>
    <property type="evidence" value="ECO:0007669"/>
    <property type="project" value="InterPro"/>
</dbReference>
<keyword evidence="2" id="KW-0378">Hydrolase</keyword>
<name>A0A060C2G8_9LACO</name>
<feature type="non-terminal residue" evidence="4">
    <location>
        <position position="1"/>
    </location>
</feature>
<dbReference type="InterPro" id="IPR050288">
    <property type="entry name" value="Cellulose_deg_GH3"/>
</dbReference>
<dbReference type="PANTHER" id="PTHR42715">
    <property type="entry name" value="BETA-GLUCOSIDASE"/>
    <property type="match status" value="1"/>
</dbReference>
<evidence type="ECO:0000256" key="2">
    <source>
        <dbReference type="ARBA" id="ARBA00022801"/>
    </source>
</evidence>
<dbReference type="EMBL" id="KF122091">
    <property type="protein sequence ID" value="AIA89384.1"/>
    <property type="molecule type" value="Genomic_DNA"/>
</dbReference>
<comment type="similarity">
    <text evidence="1">Belongs to the glycosyl hydrolase 3 family.</text>
</comment>
<dbReference type="InterPro" id="IPR036881">
    <property type="entry name" value="Glyco_hydro_3_C_sf"/>
</dbReference>
<dbReference type="InterPro" id="IPR002772">
    <property type="entry name" value="Glyco_hydro_3_C"/>
</dbReference>
<reference evidence="4" key="1">
    <citation type="journal article" date="2013" name="Environ. Microbiol.">
        <title>Seasonally variable intestinal metagenomes of the red palm weevil (Rhynchophorus ferrugineus).</title>
        <authorList>
            <person name="Jia S."/>
            <person name="Zhang X."/>
            <person name="Zhang G."/>
            <person name="Yin A."/>
            <person name="Zhang S."/>
            <person name="Li F."/>
            <person name="Wang L."/>
            <person name="Zhao D."/>
            <person name="Yun Q."/>
            <person name="Tala"/>
            <person name="Wang J."/>
            <person name="Sun G."/>
            <person name="Baabdullah M."/>
            <person name="Yu X."/>
            <person name="Hu S."/>
            <person name="Al-Mssallem I.S."/>
            <person name="Yu J."/>
        </authorList>
    </citation>
    <scope>NUCLEOTIDE SEQUENCE</scope>
</reference>
<evidence type="ECO:0000256" key="1">
    <source>
        <dbReference type="ARBA" id="ARBA00005336"/>
    </source>
</evidence>
<accession>A0A060C2G8</accession>